<accession>A0A2H3G859</accession>
<dbReference type="Pfam" id="PF07690">
    <property type="entry name" value="MFS_1"/>
    <property type="match status" value="1"/>
</dbReference>
<dbReference type="PANTHER" id="PTHR23502">
    <property type="entry name" value="MAJOR FACILITATOR SUPERFAMILY"/>
    <property type="match status" value="1"/>
</dbReference>
<reference evidence="11 12" key="1">
    <citation type="journal article" date="2016" name="Environ. Microbiol.">
        <title>Effector profiles distinguish formae speciales of Fusarium oxysporum.</title>
        <authorList>
            <person name="van Dam P."/>
            <person name="Fokkens L."/>
            <person name="Schmidt S.M."/>
            <person name="Linmans J.H."/>
            <person name="Kistler H.C."/>
            <person name="Ma L.J."/>
            <person name="Rep M."/>
        </authorList>
    </citation>
    <scope>NUCLEOTIDE SEQUENCE [LARGE SCALE GENOMIC DNA]</scope>
    <source>
        <strain evidence="11 12">Forc016</strain>
    </source>
</reference>
<feature type="transmembrane region" description="Helical" evidence="9">
    <location>
        <begin position="490"/>
        <end position="516"/>
    </location>
</feature>
<dbReference type="EMBL" id="MABQ02000011">
    <property type="protein sequence ID" value="PCD23274.1"/>
    <property type="molecule type" value="Genomic_DNA"/>
</dbReference>
<evidence type="ECO:0000256" key="6">
    <source>
        <dbReference type="ARBA" id="ARBA00038459"/>
    </source>
</evidence>
<comment type="subcellular location">
    <subcellularLocation>
        <location evidence="1">Membrane</location>
        <topology evidence="1">Multi-pass membrane protein</topology>
    </subcellularLocation>
</comment>
<sequence>MEKVETSHSDHNDRRESHTSSHSDEESSISSSSHHNHQNDDISRTYSLGDTEWQSIRAPNTGMSMTRTVSRRESVLSRIRSRPIPQFTHPLAHVKTTEDQLVDFDGPDDPYRPMNWPNKKKILTTMLYGLVTMSATWASSSYSSGTAQVAAHFHVGTQVATLGTTLFLVGFGIGPLLWAPLSEVYGRRQAVLIPMFIAICFSFGSAVAKDFQTLMITRFFCAFFASAPVTNTGGVLGDLFLPSERGIAMAGYAMAVVGGPVLGPIVSAAVVQDPSLGWRWTEYLTGIVQIIFLTLAVIFVDESYPPKLLIYKARRLRHETGNWALHAKFEEWDVSIQELARKFLVRPVQLLMTPICFLVALYASFCYGILYMQLGAIPIIFREIRGWGILVSSLPFICILLGAILGCGANVYNQLLYNKAYHAAGNRAVPEKRLPPMMVGSVIFSGGQFLIGWTAEKDIHWVVPCIGLVLLGTGFFTIFQAALNYLVDTFTMYAASAVAANTFLRSCFAAAFPLVVGPLYHNIGVGPGSSITGGFAALLIPVPFVFYIYELGATIYDPQTHIEGPSLFTWPLRRIKRHFESRNPDHKIACPYLAPSRLSVFALKTNRQSGNGEQLKRLVAQDPYFMGRSVLGQESVILRDIRCRFTTYIEVEQGKVLVLSSNNSDGSQMANRGSQSTSGQMIPMFLSAGFKTILPPGSTFYLFFQEDTLLTTGCIVPPLHGPRAIARGLCNICQDIPFDKLNREEGPGHAHQESIQHILASSERCELCELILEAIIEIEKEHARFNYPIKPELVENSSKLKEAQVNVLGATDDSGEGRFFTRQQLSKGKDFLVGTVAWRSPLAHKFVETKEDPENDPDASFSPLIPSKYDSKPWIYGNYWTLNGIENCQPQLIGLGVRLSRGPELEVMNGSQKIARYLFRGSQIRILAPADTPRNIPIPGRLLHQRYDQEVPAMKLITKFLVSCSLTHNDSCVLPETDLPTRVLDLSEIRTHKHVKLLSTGNIRGRYIALSHCWGSSHPLRTTLETFLQHQQGIPVRLLPLTFQHAARICHEIGIQYLWIDSLCIIQDDPRDWEIEADKMSEVYANAWLTVAASSSTGSASGCYTCKQPPAVYISYESQSTGMNEVRVPSVQLPYPIEGSSQGYVYACKEWMPPSFQRYPSLYQIGSFGAYIDPVGNEPLNQRGWTLQERFLSPRIVHFTSRQVFVQCGRDVMAEDGARFENVMSKWAVLNGLERDPAINAKFAPVSNRYESSRRSGGWNFLVESYSRRQLSFETDKLPAIAGMARWLQQHTGETYLAGLWKEHICQDLLWRNYPYEEMRPVWADRSRRHLYGPEKPLPPFKKPKAYRAPSWSWASLDGSVNFEALSISVCSYFCDSFLEYYNESQFGKILSGWLKIKAPLVEVRRSSSLSKSFPETAVDIVLNGRIYQGHAYFDFEPELPCLAAMICKSNCLLLEKVPSEPNNFRRIGLAQLDRVAGLGVSMYEDDKVLAADLENLSDFTII</sequence>
<dbReference type="GO" id="GO:0005886">
    <property type="term" value="C:plasma membrane"/>
    <property type="evidence" value="ECO:0007669"/>
    <property type="project" value="TreeGrafter"/>
</dbReference>
<feature type="transmembrane region" description="Helical" evidence="9">
    <location>
        <begin position="283"/>
        <end position="300"/>
    </location>
</feature>
<dbReference type="Pfam" id="PF06985">
    <property type="entry name" value="HET"/>
    <property type="match status" value="1"/>
</dbReference>
<comment type="function">
    <text evidence="7">Efflux pump involved in export of fusaric acid, a mycotoxin with low to moderate toxicity to animals and humans, but with high phytotoxic properties. Constitutes a self-protecting mechanism of the fungus against critical levels of FSA within the cell.</text>
</comment>
<feature type="domain" description="Major facilitator superfamily (MFS) profile" evidence="10">
    <location>
        <begin position="122"/>
        <end position="552"/>
    </location>
</feature>
<dbReference type="Proteomes" id="UP000219602">
    <property type="component" value="Chromosome 13"/>
</dbReference>
<dbReference type="InterPro" id="IPR011701">
    <property type="entry name" value="MFS"/>
</dbReference>
<dbReference type="FunFam" id="1.20.1250.20:FF:000011">
    <property type="entry name" value="MFS multidrug transporter, putative"/>
    <property type="match status" value="1"/>
</dbReference>
<feature type="transmembrane region" description="Helical" evidence="9">
    <location>
        <begin position="461"/>
        <end position="483"/>
    </location>
</feature>
<organism evidence="11 12">
    <name type="scientific">Fusarium oxysporum f. sp. radicis-cucumerinum</name>
    <dbReference type="NCBI Taxonomy" id="327505"/>
    <lineage>
        <taxon>Eukaryota</taxon>
        <taxon>Fungi</taxon>
        <taxon>Dikarya</taxon>
        <taxon>Ascomycota</taxon>
        <taxon>Pezizomycotina</taxon>
        <taxon>Sordariomycetes</taxon>
        <taxon>Hypocreomycetidae</taxon>
        <taxon>Hypocreales</taxon>
        <taxon>Nectriaceae</taxon>
        <taxon>Fusarium</taxon>
        <taxon>Fusarium oxysporum species complex</taxon>
    </lineage>
</organism>
<evidence type="ECO:0000256" key="5">
    <source>
        <dbReference type="ARBA" id="ARBA00023180"/>
    </source>
</evidence>
<evidence type="ECO:0000256" key="9">
    <source>
        <dbReference type="SAM" id="Phobius"/>
    </source>
</evidence>
<feature type="compositionally biased region" description="Basic and acidic residues" evidence="8">
    <location>
        <begin position="1"/>
        <end position="25"/>
    </location>
</feature>
<dbReference type="PANTHER" id="PTHR23502:SF59">
    <property type="entry name" value="MULTIDRUG TRANSPORTER, PUTATIVE (AFU_ORTHOLOGUE AFUA_1G10370)-RELATED"/>
    <property type="match status" value="1"/>
</dbReference>
<evidence type="ECO:0000256" key="1">
    <source>
        <dbReference type="ARBA" id="ARBA00004141"/>
    </source>
</evidence>
<dbReference type="CDD" id="cd17323">
    <property type="entry name" value="MFS_Tpo1_MDR_like"/>
    <property type="match status" value="1"/>
</dbReference>
<name>A0A2H3G859_FUSOX</name>
<keyword evidence="4 9" id="KW-0472">Membrane</keyword>
<evidence type="ECO:0000256" key="3">
    <source>
        <dbReference type="ARBA" id="ARBA00022989"/>
    </source>
</evidence>
<feature type="compositionally biased region" description="Polar residues" evidence="8">
    <location>
        <begin position="44"/>
        <end position="68"/>
    </location>
</feature>
<evidence type="ECO:0000313" key="12">
    <source>
        <dbReference type="Proteomes" id="UP000219602"/>
    </source>
</evidence>
<evidence type="ECO:0000259" key="10">
    <source>
        <dbReference type="PROSITE" id="PS50850"/>
    </source>
</evidence>
<keyword evidence="3 9" id="KW-1133">Transmembrane helix</keyword>
<feature type="transmembrane region" description="Helical" evidence="9">
    <location>
        <begin position="214"/>
        <end position="237"/>
    </location>
</feature>
<comment type="similarity">
    <text evidence="6">Belongs to the major facilitator superfamily. DHA1 family. Polyamines/proton antiporter (TC 2.A.1.2.16) subfamily.</text>
</comment>
<dbReference type="PROSITE" id="PS50850">
    <property type="entry name" value="MFS"/>
    <property type="match status" value="1"/>
</dbReference>
<dbReference type="STRING" id="327505.A0A2H3G859"/>
<evidence type="ECO:0000313" key="11">
    <source>
        <dbReference type="EMBL" id="PCD23274.1"/>
    </source>
</evidence>
<evidence type="ECO:0000256" key="7">
    <source>
        <dbReference type="ARBA" id="ARBA00054466"/>
    </source>
</evidence>
<keyword evidence="5" id="KW-0325">Glycoprotein</keyword>
<dbReference type="InterPro" id="IPR036259">
    <property type="entry name" value="MFS_trans_sf"/>
</dbReference>
<evidence type="ECO:0000256" key="2">
    <source>
        <dbReference type="ARBA" id="ARBA00022692"/>
    </source>
</evidence>
<reference evidence="11 12" key="2">
    <citation type="journal article" date="2017" name="Sci. Rep.">
        <title>A mobile pathogenicity chromosome in Fusarium oxysporum for infection of multiple cucurbit species.</title>
        <authorList>
            <person name="van Dam P."/>
            <person name="Fokkens L."/>
            <person name="Ayukawa Y."/>
            <person name="van der Gragt M."/>
            <person name="Ter Horst A."/>
            <person name="Brankovics B."/>
            <person name="Houterman P.M."/>
            <person name="Arie T."/>
            <person name="Rep M."/>
        </authorList>
    </citation>
    <scope>NUCLEOTIDE SEQUENCE [LARGE SCALE GENOMIC DNA]</scope>
    <source>
        <strain evidence="11 12">Forc016</strain>
    </source>
</reference>
<dbReference type="GO" id="GO:0022857">
    <property type="term" value="F:transmembrane transporter activity"/>
    <property type="evidence" value="ECO:0007669"/>
    <property type="project" value="InterPro"/>
</dbReference>
<evidence type="ECO:0000256" key="4">
    <source>
        <dbReference type="ARBA" id="ARBA00023136"/>
    </source>
</evidence>
<evidence type="ECO:0000256" key="8">
    <source>
        <dbReference type="SAM" id="MobiDB-lite"/>
    </source>
</evidence>
<feature type="transmembrane region" description="Helical" evidence="9">
    <location>
        <begin position="387"/>
        <end position="413"/>
    </location>
</feature>
<dbReference type="InterPro" id="IPR020846">
    <property type="entry name" value="MFS_dom"/>
</dbReference>
<comment type="caution">
    <text evidence="11">The sequence shown here is derived from an EMBL/GenBank/DDBJ whole genome shotgun (WGS) entry which is preliminary data.</text>
</comment>
<proteinExistence type="inferred from homology"/>
<keyword evidence="2 9" id="KW-0812">Transmembrane</keyword>
<gene>
    <name evidence="11" type="ORF">AU210_014797</name>
</gene>
<feature type="transmembrane region" description="Helical" evidence="9">
    <location>
        <begin position="434"/>
        <end position="455"/>
    </location>
</feature>
<feature type="transmembrane region" description="Helical" evidence="9">
    <location>
        <begin position="350"/>
        <end position="381"/>
    </location>
</feature>
<dbReference type="Gene3D" id="1.20.1250.20">
    <property type="entry name" value="MFS general substrate transporter like domains"/>
    <property type="match status" value="1"/>
</dbReference>
<dbReference type="SUPFAM" id="SSF103473">
    <property type="entry name" value="MFS general substrate transporter"/>
    <property type="match status" value="1"/>
</dbReference>
<feature type="transmembrane region" description="Helical" evidence="9">
    <location>
        <begin position="249"/>
        <end position="271"/>
    </location>
</feature>
<protein>
    <recommendedName>
        <fullName evidence="10">Major facilitator superfamily (MFS) profile domain-containing protein</fullName>
    </recommendedName>
</protein>
<feature type="region of interest" description="Disordered" evidence="8">
    <location>
        <begin position="1"/>
        <end position="76"/>
    </location>
</feature>
<feature type="transmembrane region" description="Helical" evidence="9">
    <location>
        <begin position="159"/>
        <end position="178"/>
    </location>
</feature>
<feature type="transmembrane region" description="Helical" evidence="9">
    <location>
        <begin position="528"/>
        <end position="549"/>
    </location>
</feature>
<feature type="transmembrane region" description="Helical" evidence="9">
    <location>
        <begin position="190"/>
        <end position="208"/>
    </location>
</feature>
<dbReference type="InterPro" id="IPR010730">
    <property type="entry name" value="HET"/>
</dbReference>